<comment type="pathway">
    <text evidence="5">Cofactor metabolism; pyridoxal 5'-phosphate salvage; pyridoxal 5'-phosphate from pyridoxine 5'-phosphate: step 1/1.</text>
</comment>
<dbReference type="InterPro" id="IPR011576">
    <property type="entry name" value="Pyridox_Oxase_N"/>
</dbReference>
<accession>A0AAE3SKA1</accession>
<evidence type="ECO:0000313" key="10">
    <source>
        <dbReference type="Proteomes" id="UP001207408"/>
    </source>
</evidence>
<keyword evidence="10" id="KW-1185">Reference proteome</keyword>
<dbReference type="PROSITE" id="PS01064">
    <property type="entry name" value="PYRIDOX_OXIDASE"/>
    <property type="match status" value="1"/>
</dbReference>
<dbReference type="Pfam" id="PF01243">
    <property type="entry name" value="PNPOx_N"/>
    <property type="match status" value="1"/>
</dbReference>
<dbReference type="EMBL" id="JAPDPI010000009">
    <property type="protein sequence ID" value="MCW3805255.1"/>
    <property type="molecule type" value="Genomic_DNA"/>
</dbReference>
<name>A0AAE3SKA1_9BACT</name>
<organism evidence="9 10">
    <name type="scientific">Plebeiibacterium marinum</name>
    <dbReference type="NCBI Taxonomy" id="2992111"/>
    <lineage>
        <taxon>Bacteria</taxon>
        <taxon>Pseudomonadati</taxon>
        <taxon>Bacteroidota</taxon>
        <taxon>Bacteroidia</taxon>
        <taxon>Marinilabiliales</taxon>
        <taxon>Marinilabiliaceae</taxon>
        <taxon>Plebeiibacterium</taxon>
    </lineage>
</organism>
<evidence type="ECO:0000313" key="9">
    <source>
        <dbReference type="EMBL" id="MCW3805255.1"/>
    </source>
</evidence>
<comment type="cofactor">
    <cofactor evidence="5 6">
        <name>FMN</name>
        <dbReference type="ChEBI" id="CHEBI:58210"/>
    </cofactor>
    <text evidence="5 6">Binds 1 FMN per subunit.</text>
</comment>
<evidence type="ECO:0000259" key="7">
    <source>
        <dbReference type="Pfam" id="PF01243"/>
    </source>
</evidence>
<feature type="binding site" evidence="5">
    <location>
        <position position="67"/>
    </location>
    <ligand>
        <name>substrate</name>
    </ligand>
</feature>
<dbReference type="NCBIfam" id="NF004231">
    <property type="entry name" value="PRK05679.1"/>
    <property type="match status" value="1"/>
</dbReference>
<evidence type="ECO:0000259" key="8">
    <source>
        <dbReference type="Pfam" id="PF10590"/>
    </source>
</evidence>
<dbReference type="InterPro" id="IPR019740">
    <property type="entry name" value="Pyridox_Oxase_CS"/>
</dbReference>
<feature type="binding site" evidence="5 6">
    <location>
        <begin position="78"/>
        <end position="79"/>
    </location>
    <ligand>
        <name>FMN</name>
        <dbReference type="ChEBI" id="CHEBI:58210"/>
    </ligand>
</feature>
<gene>
    <name evidence="5 9" type="primary">pdxH</name>
    <name evidence="9" type="ORF">OM074_06425</name>
</gene>
<feature type="binding site" evidence="5 6">
    <location>
        <begin position="62"/>
        <end position="67"/>
    </location>
    <ligand>
        <name>FMN</name>
        <dbReference type="ChEBI" id="CHEBI:58210"/>
    </ligand>
</feature>
<comment type="catalytic activity">
    <reaction evidence="5">
        <text>pyridoxine 5'-phosphate + O2 = pyridoxal 5'-phosphate + H2O2</text>
        <dbReference type="Rhea" id="RHEA:15149"/>
        <dbReference type="ChEBI" id="CHEBI:15379"/>
        <dbReference type="ChEBI" id="CHEBI:16240"/>
        <dbReference type="ChEBI" id="CHEBI:58589"/>
        <dbReference type="ChEBI" id="CHEBI:597326"/>
        <dbReference type="EC" id="1.4.3.5"/>
    </reaction>
</comment>
<reference evidence="9" key="1">
    <citation type="submission" date="2022-10" db="EMBL/GenBank/DDBJ databases">
        <authorList>
            <person name="Yu W.X."/>
        </authorList>
    </citation>
    <scope>NUCLEOTIDE SEQUENCE</scope>
    <source>
        <strain evidence="9">D04</strain>
    </source>
</reference>
<dbReference type="EC" id="1.4.3.5" evidence="5"/>
<dbReference type="HAMAP" id="MF_01629">
    <property type="entry name" value="PdxH"/>
    <property type="match status" value="1"/>
</dbReference>
<dbReference type="PANTHER" id="PTHR10851">
    <property type="entry name" value="PYRIDOXINE-5-PHOSPHATE OXIDASE"/>
    <property type="match status" value="1"/>
</dbReference>
<keyword evidence="5" id="KW-0664">Pyridoxine biosynthesis</keyword>
<feature type="binding site" evidence="5 6">
    <location>
        <position position="84"/>
    </location>
    <ligand>
        <name>FMN</name>
        <dbReference type="ChEBI" id="CHEBI:58210"/>
    </ligand>
</feature>
<feature type="binding site" evidence="5 6">
    <location>
        <position position="195"/>
    </location>
    <ligand>
        <name>FMN</name>
        <dbReference type="ChEBI" id="CHEBI:58210"/>
    </ligand>
</feature>
<dbReference type="InterPro" id="IPR019576">
    <property type="entry name" value="Pyridoxamine_oxidase_dimer_C"/>
</dbReference>
<evidence type="ECO:0000256" key="4">
    <source>
        <dbReference type="ARBA" id="ARBA00023002"/>
    </source>
</evidence>
<evidence type="ECO:0000256" key="6">
    <source>
        <dbReference type="PIRSR" id="PIRSR000190-2"/>
    </source>
</evidence>
<keyword evidence="3 5" id="KW-0288">FMN</keyword>
<feature type="binding site" evidence="5">
    <location>
        <position position="129"/>
    </location>
    <ligand>
        <name>substrate</name>
    </ligand>
</feature>
<dbReference type="GO" id="GO:0004733">
    <property type="term" value="F:pyridoxamine phosphate oxidase activity"/>
    <property type="evidence" value="ECO:0007669"/>
    <property type="project" value="UniProtKB-UniRule"/>
</dbReference>
<dbReference type="RefSeq" id="WP_301198565.1">
    <property type="nucleotide sequence ID" value="NZ_JAPDPI010000009.1"/>
</dbReference>
<dbReference type="NCBIfam" id="TIGR00558">
    <property type="entry name" value="pdxH"/>
    <property type="match status" value="1"/>
</dbReference>
<dbReference type="Proteomes" id="UP001207408">
    <property type="component" value="Unassembled WGS sequence"/>
</dbReference>
<dbReference type="SUPFAM" id="SSF50475">
    <property type="entry name" value="FMN-binding split barrel"/>
    <property type="match status" value="1"/>
</dbReference>
<feature type="binding site" evidence="5">
    <location>
        <position position="133"/>
    </location>
    <ligand>
        <name>substrate</name>
    </ligand>
</feature>
<feature type="binding site" evidence="5 6">
    <location>
        <begin position="142"/>
        <end position="143"/>
    </location>
    <ligand>
        <name>FMN</name>
        <dbReference type="ChEBI" id="CHEBI:58210"/>
    </ligand>
</feature>
<dbReference type="PANTHER" id="PTHR10851:SF0">
    <property type="entry name" value="PYRIDOXINE-5'-PHOSPHATE OXIDASE"/>
    <property type="match status" value="1"/>
</dbReference>
<dbReference type="AlphaFoldDB" id="A0AAE3SKA1"/>
<keyword evidence="2 5" id="KW-0285">Flavoprotein</keyword>
<comment type="pathway">
    <text evidence="5">Cofactor metabolism; pyridoxal 5'-phosphate salvage; pyridoxal 5'-phosphate from pyridoxamine 5'-phosphate: step 1/1.</text>
</comment>
<dbReference type="InterPro" id="IPR012349">
    <property type="entry name" value="Split_barrel_FMN-bd"/>
</dbReference>
<evidence type="ECO:0000256" key="5">
    <source>
        <dbReference type="HAMAP-Rule" id="MF_01629"/>
    </source>
</evidence>
<dbReference type="GO" id="GO:0010181">
    <property type="term" value="F:FMN binding"/>
    <property type="evidence" value="ECO:0007669"/>
    <property type="project" value="UniProtKB-UniRule"/>
</dbReference>
<proteinExistence type="inferred from homology"/>
<comment type="function">
    <text evidence="5">Catalyzes the oxidation of either pyridoxine 5'-phosphate (PNP) or pyridoxamine 5'-phosphate (PMP) into pyridoxal 5'-phosphate (PLP).</text>
</comment>
<sequence length="212" mass="24922">MNRDLSQVRQDFLKMKLDEGQFIQHPVIHVKEWLNEAIKNNIQEPTAATLATVSEQNRPSSRVILIKHIDELSGFWFFTNYLSRKGKQLELNHFGSLNFFWPQLERQIRIEGKVEKLSPEQSDVYFNSRPKDSKISAIISEQSQFIKSRKILENKFQSLKSSNKTLIRPQHWGGYSLIPDMIEFWQGRAGRLHDRIVFEQNGNNWNKTRLAP</sequence>
<feature type="domain" description="Pyridoxamine 5'-phosphate oxidase N-terminal" evidence="7">
    <location>
        <begin position="34"/>
        <end position="158"/>
    </location>
</feature>
<comment type="similarity">
    <text evidence="1 5">Belongs to the pyridoxamine 5'-phosphate oxidase family.</text>
</comment>
<dbReference type="Gene3D" id="2.30.110.10">
    <property type="entry name" value="Electron Transport, Fmn-binding Protein, Chain A"/>
    <property type="match status" value="1"/>
</dbReference>
<feature type="binding site" evidence="5">
    <location>
        <position position="125"/>
    </location>
    <ligand>
        <name>substrate</name>
    </ligand>
</feature>
<keyword evidence="4 5" id="KW-0560">Oxidoreductase</keyword>
<evidence type="ECO:0000256" key="3">
    <source>
        <dbReference type="ARBA" id="ARBA00022643"/>
    </source>
</evidence>
<evidence type="ECO:0000256" key="1">
    <source>
        <dbReference type="ARBA" id="ARBA00007301"/>
    </source>
</evidence>
<dbReference type="GO" id="GO:0008615">
    <property type="term" value="P:pyridoxine biosynthetic process"/>
    <property type="evidence" value="ECO:0007669"/>
    <property type="project" value="UniProtKB-UniRule"/>
</dbReference>
<comment type="catalytic activity">
    <reaction evidence="5">
        <text>pyridoxamine 5'-phosphate + O2 + H2O = pyridoxal 5'-phosphate + H2O2 + NH4(+)</text>
        <dbReference type="Rhea" id="RHEA:15817"/>
        <dbReference type="ChEBI" id="CHEBI:15377"/>
        <dbReference type="ChEBI" id="CHEBI:15379"/>
        <dbReference type="ChEBI" id="CHEBI:16240"/>
        <dbReference type="ChEBI" id="CHEBI:28938"/>
        <dbReference type="ChEBI" id="CHEBI:58451"/>
        <dbReference type="ChEBI" id="CHEBI:597326"/>
        <dbReference type="EC" id="1.4.3.5"/>
    </reaction>
</comment>
<protein>
    <recommendedName>
        <fullName evidence="5">Pyridoxine/pyridoxamine 5'-phosphate oxidase</fullName>
        <ecNumber evidence="5">1.4.3.5</ecNumber>
    </recommendedName>
    <alternativeName>
        <fullName evidence="5">PNP/PMP oxidase</fullName>
        <shortName evidence="5">PNPOx</shortName>
    </alternativeName>
    <alternativeName>
        <fullName evidence="5">Pyridoxal 5'-phosphate synthase</fullName>
    </alternativeName>
</protein>
<evidence type="ECO:0000256" key="2">
    <source>
        <dbReference type="ARBA" id="ARBA00022630"/>
    </source>
</evidence>
<feature type="binding site" evidence="5 6">
    <location>
        <position position="85"/>
    </location>
    <ligand>
        <name>FMN</name>
        <dbReference type="ChEBI" id="CHEBI:58210"/>
    </ligand>
</feature>
<feature type="binding site" evidence="5">
    <location>
        <begin position="191"/>
        <end position="193"/>
    </location>
    <ligand>
        <name>substrate</name>
    </ligand>
</feature>
<feature type="binding site" evidence="5 6">
    <location>
        <position position="107"/>
    </location>
    <ligand>
        <name>FMN</name>
        <dbReference type="ChEBI" id="CHEBI:58210"/>
    </ligand>
</feature>
<dbReference type="Pfam" id="PF10590">
    <property type="entry name" value="PNP_phzG_C"/>
    <property type="match status" value="1"/>
</dbReference>
<feature type="binding site" evidence="5 6">
    <location>
        <position position="185"/>
    </location>
    <ligand>
        <name>FMN</name>
        <dbReference type="ChEBI" id="CHEBI:58210"/>
    </ligand>
</feature>
<comment type="caution">
    <text evidence="9">The sequence shown here is derived from an EMBL/GenBank/DDBJ whole genome shotgun (WGS) entry which is preliminary data.</text>
</comment>
<feature type="domain" description="Pyridoxine 5'-phosphate oxidase dimerisation C-terminal" evidence="8">
    <location>
        <begin position="172"/>
        <end position="212"/>
    </location>
</feature>
<comment type="subunit">
    <text evidence="5">Homodimer.</text>
</comment>
<dbReference type="PIRSF" id="PIRSF000190">
    <property type="entry name" value="Pyd_amn-ph_oxd"/>
    <property type="match status" value="1"/>
</dbReference>
<dbReference type="InterPro" id="IPR000659">
    <property type="entry name" value="Pyridox_Oxase"/>
</dbReference>